<protein>
    <submittedName>
        <fullName evidence="3">Uncharacterized protein</fullName>
    </submittedName>
</protein>
<evidence type="ECO:0000256" key="1">
    <source>
        <dbReference type="SAM" id="MobiDB-lite"/>
    </source>
</evidence>
<keyword evidence="2" id="KW-1133">Transmembrane helix</keyword>
<organism evidence="3 4">
    <name type="scientific">Phytophthora pseudosyringae</name>
    <dbReference type="NCBI Taxonomy" id="221518"/>
    <lineage>
        <taxon>Eukaryota</taxon>
        <taxon>Sar</taxon>
        <taxon>Stramenopiles</taxon>
        <taxon>Oomycota</taxon>
        <taxon>Peronosporomycetes</taxon>
        <taxon>Peronosporales</taxon>
        <taxon>Peronosporaceae</taxon>
        <taxon>Phytophthora</taxon>
    </lineage>
</organism>
<comment type="caution">
    <text evidence="3">The sequence shown here is derived from an EMBL/GenBank/DDBJ whole genome shotgun (WGS) entry which is preliminary data.</text>
</comment>
<dbReference type="EMBL" id="JAGDFM010000057">
    <property type="protein sequence ID" value="KAG7388622.1"/>
    <property type="molecule type" value="Genomic_DNA"/>
</dbReference>
<keyword evidence="4" id="KW-1185">Reference proteome</keyword>
<proteinExistence type="predicted"/>
<feature type="region of interest" description="Disordered" evidence="1">
    <location>
        <begin position="107"/>
        <end position="129"/>
    </location>
</feature>
<evidence type="ECO:0000313" key="3">
    <source>
        <dbReference type="EMBL" id="KAG7388622.1"/>
    </source>
</evidence>
<keyword evidence="2" id="KW-0812">Transmembrane</keyword>
<gene>
    <name evidence="3" type="ORF">PHYPSEUDO_012113</name>
</gene>
<evidence type="ECO:0000256" key="2">
    <source>
        <dbReference type="SAM" id="Phobius"/>
    </source>
</evidence>
<dbReference type="OrthoDB" id="126534at2759"/>
<feature type="compositionally biased region" description="Basic and acidic residues" evidence="1">
    <location>
        <begin position="117"/>
        <end position="126"/>
    </location>
</feature>
<name>A0A8T1W3W8_9STRA</name>
<reference evidence="3" key="1">
    <citation type="submission" date="2021-02" db="EMBL/GenBank/DDBJ databases">
        <authorList>
            <person name="Palmer J.M."/>
        </authorList>
    </citation>
    <scope>NUCLEOTIDE SEQUENCE</scope>
    <source>
        <strain evidence="3">SCRP734</strain>
    </source>
</reference>
<accession>A0A8T1W3W8</accession>
<sequence>MQIVITPCVASALMSVRQTSLSLIVDWNGELLRKTTARGAKYCKLNDSCILITVNLALVVLFVSTVLGLVAFALSFIIQKRSKHWESIQSFASSVSRRSSALYAVRDSGSQGTTKATLDKTNRQDDSTEPLQGLTTFEEHCLGCPFTRLFKDCDDFAYMNFMGKRCTTVEALLLTGYLFYGQNIYQAGSVVLLLTARLIPRKMLRTFNVLLIRWHMDPENGSLSHALSCTWYHASNENYKLSEATPVS</sequence>
<dbReference type="AlphaFoldDB" id="A0A8T1W3W8"/>
<dbReference type="Proteomes" id="UP000694044">
    <property type="component" value="Unassembled WGS sequence"/>
</dbReference>
<feature type="transmembrane region" description="Helical" evidence="2">
    <location>
        <begin position="50"/>
        <end position="78"/>
    </location>
</feature>
<keyword evidence="2" id="KW-0472">Membrane</keyword>
<evidence type="ECO:0000313" key="4">
    <source>
        <dbReference type="Proteomes" id="UP000694044"/>
    </source>
</evidence>